<evidence type="ECO:0000259" key="1">
    <source>
        <dbReference type="Pfam" id="PF01548"/>
    </source>
</evidence>
<dbReference type="GO" id="GO:0003677">
    <property type="term" value="F:DNA binding"/>
    <property type="evidence" value="ECO:0007669"/>
    <property type="project" value="InterPro"/>
</dbReference>
<dbReference type="AlphaFoldDB" id="A0A5S5D9W6"/>
<sequence length="398" mass="44936">MKTAGLDVHKDSIFCAVFDGKHYSDVEVFETFSTSIRKLGEYLRTSDVKRVAMESTSIYWIPFWNILSEMGFDLMLVNPFLIKQLPGRKSDVKDAQWIAQLLHKDMLAGSFVPGERIQELRSYTRAYGKLQQRIARMLTKMDNILVQAGIRLGSLVSDIGGKSMLSVIDALIAGETDPARFSKLVYASKKNKENGKLASALTGCMKEHHRFNLQMAKAEYDLLNKQSGEYLEKIEAICRRDFPRQSALLKTIPGVSRISSAVIIAETGADMKVFENSGKLSGWVGLRPKNDESAGKYKSTAITKGNRYLKPILVQVAWAASRCKGSYFKDKFNRLSIRKSSKKALIAIARKISVVVWNILKDLTPYNPALQVIYEPAKLDVRIRYHQKEMERIAKLKP</sequence>
<dbReference type="OrthoDB" id="9815354at2"/>
<reference evidence="3 4" key="1">
    <citation type="submission" date="2019-07" db="EMBL/GenBank/DDBJ databases">
        <title>Genomic Encyclopedia of Archaeal and Bacterial Type Strains, Phase II (KMG-II): from individual species to whole genera.</title>
        <authorList>
            <person name="Goeker M."/>
        </authorList>
    </citation>
    <scope>NUCLEOTIDE SEQUENCE [LARGE SCALE GENOMIC DNA]</scope>
    <source>
        <strain evidence="3 4">DSM 18850</strain>
    </source>
</reference>
<dbReference type="Pfam" id="PF02371">
    <property type="entry name" value="Transposase_20"/>
    <property type="match status" value="1"/>
</dbReference>
<dbReference type="InterPro" id="IPR002525">
    <property type="entry name" value="Transp_IS110-like_N"/>
</dbReference>
<dbReference type="InterPro" id="IPR003346">
    <property type="entry name" value="Transposase_20"/>
</dbReference>
<feature type="domain" description="Transposase IS110-like N-terminal" evidence="1">
    <location>
        <begin position="4"/>
        <end position="148"/>
    </location>
</feature>
<evidence type="ECO:0000313" key="4">
    <source>
        <dbReference type="Proteomes" id="UP000325105"/>
    </source>
</evidence>
<gene>
    <name evidence="3" type="ORF">BC792_11946</name>
</gene>
<evidence type="ECO:0000259" key="2">
    <source>
        <dbReference type="Pfam" id="PF02371"/>
    </source>
</evidence>
<protein>
    <submittedName>
        <fullName evidence="3">Transposase</fullName>
    </submittedName>
</protein>
<name>A0A5S5D9W6_9SPHI</name>
<dbReference type="GO" id="GO:0004803">
    <property type="term" value="F:transposase activity"/>
    <property type="evidence" value="ECO:0007669"/>
    <property type="project" value="InterPro"/>
</dbReference>
<dbReference type="PANTHER" id="PTHR33055">
    <property type="entry name" value="TRANSPOSASE FOR INSERTION SEQUENCE ELEMENT IS1111A"/>
    <property type="match status" value="1"/>
</dbReference>
<dbReference type="InterPro" id="IPR047650">
    <property type="entry name" value="Transpos_IS110"/>
</dbReference>
<organism evidence="3 4">
    <name type="scientific">Sphingobacterium allocomposti</name>
    <dbReference type="NCBI Taxonomy" id="415956"/>
    <lineage>
        <taxon>Bacteria</taxon>
        <taxon>Pseudomonadati</taxon>
        <taxon>Bacteroidota</taxon>
        <taxon>Sphingobacteriia</taxon>
        <taxon>Sphingobacteriales</taxon>
        <taxon>Sphingobacteriaceae</taxon>
        <taxon>Sphingobacterium</taxon>
    </lineage>
</organism>
<dbReference type="PANTHER" id="PTHR33055:SF15">
    <property type="entry name" value="TRANSPOSASE-RELATED"/>
    <property type="match status" value="1"/>
</dbReference>
<dbReference type="Proteomes" id="UP000325105">
    <property type="component" value="Unassembled WGS sequence"/>
</dbReference>
<keyword evidence="4" id="KW-1185">Reference proteome</keyword>
<dbReference type="Pfam" id="PF01548">
    <property type="entry name" value="DEDD_Tnp_IS110"/>
    <property type="match status" value="1"/>
</dbReference>
<dbReference type="GO" id="GO:0006313">
    <property type="term" value="P:DNA transposition"/>
    <property type="evidence" value="ECO:0007669"/>
    <property type="project" value="InterPro"/>
</dbReference>
<dbReference type="NCBIfam" id="NF033542">
    <property type="entry name" value="transpos_IS110"/>
    <property type="match status" value="1"/>
</dbReference>
<dbReference type="RefSeq" id="WP_148909527.1">
    <property type="nucleotide sequence ID" value="NZ_VNHX01000019.1"/>
</dbReference>
<proteinExistence type="predicted"/>
<comment type="caution">
    <text evidence="3">The sequence shown here is derived from an EMBL/GenBank/DDBJ whole genome shotgun (WGS) entry which is preliminary data.</text>
</comment>
<accession>A0A5S5D9W6</accession>
<feature type="domain" description="Transposase IS116/IS110/IS902 C-terminal" evidence="2">
    <location>
        <begin position="247"/>
        <end position="331"/>
    </location>
</feature>
<dbReference type="EMBL" id="VNHX01000019">
    <property type="protein sequence ID" value="TYP91522.1"/>
    <property type="molecule type" value="Genomic_DNA"/>
</dbReference>
<evidence type="ECO:0000313" key="3">
    <source>
        <dbReference type="EMBL" id="TYP91522.1"/>
    </source>
</evidence>